<dbReference type="PANTHER" id="PTHR34580">
    <property type="match status" value="1"/>
</dbReference>
<feature type="domain" description="Helix-turn-helix type 11" evidence="1">
    <location>
        <begin position="6"/>
        <end position="61"/>
    </location>
</feature>
<dbReference type="OrthoDB" id="9807255at2"/>
<feature type="domain" description="WYL" evidence="2">
    <location>
        <begin position="139"/>
        <end position="203"/>
    </location>
</feature>
<accession>A0A4R3LP68</accession>
<dbReference type="InterPro" id="IPR013196">
    <property type="entry name" value="HTH_11"/>
</dbReference>
<dbReference type="InterPro" id="IPR036390">
    <property type="entry name" value="WH_DNA-bd_sf"/>
</dbReference>
<evidence type="ECO:0000259" key="2">
    <source>
        <dbReference type="Pfam" id="PF13280"/>
    </source>
</evidence>
<evidence type="ECO:0000313" key="4">
    <source>
        <dbReference type="Proteomes" id="UP000295525"/>
    </source>
</evidence>
<reference evidence="3 4" key="1">
    <citation type="submission" date="2019-03" db="EMBL/GenBank/DDBJ databases">
        <title>Genomic Encyclopedia of Type Strains, Phase IV (KMG-IV): sequencing the most valuable type-strain genomes for metagenomic binning, comparative biology and taxonomic classification.</title>
        <authorList>
            <person name="Goeker M."/>
        </authorList>
    </citation>
    <scope>NUCLEOTIDE SEQUENCE [LARGE SCALE GENOMIC DNA]</scope>
    <source>
        <strain evidence="3 4">DSM 24591</strain>
    </source>
</reference>
<name>A0A4R3LP68_9BURK</name>
<dbReference type="SUPFAM" id="SSF46785">
    <property type="entry name" value="Winged helix' DNA-binding domain"/>
    <property type="match status" value="1"/>
</dbReference>
<dbReference type="InterPro" id="IPR026881">
    <property type="entry name" value="WYL_dom"/>
</dbReference>
<dbReference type="InterPro" id="IPR036388">
    <property type="entry name" value="WH-like_DNA-bd_sf"/>
</dbReference>
<dbReference type="GO" id="GO:0003677">
    <property type="term" value="F:DNA binding"/>
    <property type="evidence" value="ECO:0007669"/>
    <property type="project" value="UniProtKB-KW"/>
</dbReference>
<dbReference type="AlphaFoldDB" id="A0A4R3LP68"/>
<proteinExistence type="predicted"/>
<keyword evidence="4" id="KW-1185">Reference proteome</keyword>
<dbReference type="PANTHER" id="PTHR34580:SF3">
    <property type="entry name" value="PROTEIN PAFB"/>
    <property type="match status" value="1"/>
</dbReference>
<evidence type="ECO:0000259" key="1">
    <source>
        <dbReference type="Pfam" id="PF08279"/>
    </source>
</evidence>
<dbReference type="InterPro" id="IPR051534">
    <property type="entry name" value="CBASS_pafABC_assoc_protein"/>
</dbReference>
<keyword evidence="3" id="KW-0238">DNA-binding</keyword>
<evidence type="ECO:0000313" key="3">
    <source>
        <dbReference type="EMBL" id="TCT01961.1"/>
    </source>
</evidence>
<dbReference type="Gene3D" id="1.10.10.10">
    <property type="entry name" value="Winged helix-like DNA-binding domain superfamily/Winged helix DNA-binding domain"/>
    <property type="match status" value="1"/>
</dbReference>
<comment type="caution">
    <text evidence="3">The sequence shown here is derived from an EMBL/GenBank/DDBJ whole genome shotgun (WGS) entry which is preliminary data.</text>
</comment>
<dbReference type="PROSITE" id="PS52050">
    <property type="entry name" value="WYL"/>
    <property type="match status" value="1"/>
</dbReference>
<dbReference type="Proteomes" id="UP000295525">
    <property type="component" value="Unassembled WGS sequence"/>
</dbReference>
<protein>
    <submittedName>
        <fullName evidence="3">Putative DNA-binding transcriptional regulator YafY</fullName>
    </submittedName>
</protein>
<sequence>MSRSERLLELLQLLRRYRLPVSGKKLANDLGVSLRTSLYRDIASLQAQGAMIEGGRGMGYILQPGFMLPPLMFSDDEIEALVLGSRWVSKRADKQLASAASNALAKIAAVLPKDLRGNMDNNALFVGPHDTVSPEDIDLGLVRKAIRTGHKLSITYSDQEGVESQRTIWPFAIGFFETSRLLVSWCELRDDFRHFRTDRISSLSWPGPQYPRSKQALLREWRKAQGIPTR</sequence>
<dbReference type="RefSeq" id="WP_132585559.1">
    <property type="nucleotide sequence ID" value="NZ_SMAJ01000021.1"/>
</dbReference>
<dbReference type="Pfam" id="PF13280">
    <property type="entry name" value="WYL"/>
    <property type="match status" value="1"/>
</dbReference>
<organism evidence="3 4">
    <name type="scientific">Paralcaligenes ureilyticus</name>
    <dbReference type="NCBI Taxonomy" id="627131"/>
    <lineage>
        <taxon>Bacteria</taxon>
        <taxon>Pseudomonadati</taxon>
        <taxon>Pseudomonadota</taxon>
        <taxon>Betaproteobacteria</taxon>
        <taxon>Burkholderiales</taxon>
        <taxon>Alcaligenaceae</taxon>
        <taxon>Paralcaligenes</taxon>
    </lineage>
</organism>
<dbReference type="EMBL" id="SMAJ01000021">
    <property type="protein sequence ID" value="TCT01961.1"/>
    <property type="molecule type" value="Genomic_DNA"/>
</dbReference>
<gene>
    <name evidence="3" type="ORF">EDC26_12149</name>
</gene>
<dbReference type="Pfam" id="PF08279">
    <property type="entry name" value="HTH_11"/>
    <property type="match status" value="1"/>
</dbReference>